<evidence type="ECO:0000313" key="1">
    <source>
        <dbReference type="EMBL" id="SVB06641.1"/>
    </source>
</evidence>
<accession>A0A382AZB9</accession>
<dbReference type="AlphaFoldDB" id="A0A382AZB9"/>
<protein>
    <submittedName>
        <fullName evidence="1">Uncharacterized protein</fullName>
    </submittedName>
</protein>
<organism evidence="1">
    <name type="scientific">marine metagenome</name>
    <dbReference type="NCBI Taxonomy" id="408172"/>
    <lineage>
        <taxon>unclassified sequences</taxon>
        <taxon>metagenomes</taxon>
        <taxon>ecological metagenomes</taxon>
    </lineage>
</organism>
<proteinExistence type="predicted"/>
<dbReference type="EMBL" id="UINC01027420">
    <property type="protein sequence ID" value="SVB06641.1"/>
    <property type="molecule type" value="Genomic_DNA"/>
</dbReference>
<sequence>MKIESILSAKIKKSSHGSSNYISEDNPFLLF</sequence>
<reference evidence="1" key="1">
    <citation type="submission" date="2018-05" db="EMBL/GenBank/DDBJ databases">
        <authorList>
            <person name="Lanie J.A."/>
            <person name="Ng W.-L."/>
            <person name="Kazmierczak K.M."/>
            <person name="Andrzejewski T.M."/>
            <person name="Davidsen T.M."/>
            <person name="Wayne K.J."/>
            <person name="Tettelin H."/>
            <person name="Glass J.I."/>
            <person name="Rusch D."/>
            <person name="Podicherti R."/>
            <person name="Tsui H.-C.T."/>
            <person name="Winkler M.E."/>
        </authorList>
    </citation>
    <scope>NUCLEOTIDE SEQUENCE</scope>
</reference>
<name>A0A382AZB9_9ZZZZ</name>
<gene>
    <name evidence="1" type="ORF">METZ01_LOCUS159495</name>
</gene>